<dbReference type="EMBL" id="CM032181">
    <property type="protein sequence ID" value="KAG7098963.1"/>
    <property type="molecule type" value="Genomic_DNA"/>
</dbReference>
<gene>
    <name evidence="1" type="ORF">E1B28_000851</name>
</gene>
<dbReference type="RefSeq" id="XP_043015433.1">
    <property type="nucleotide sequence ID" value="XM_043146728.1"/>
</dbReference>
<dbReference type="Proteomes" id="UP001049176">
    <property type="component" value="Chromosome 1"/>
</dbReference>
<evidence type="ECO:0000313" key="1">
    <source>
        <dbReference type="EMBL" id="KAG7098963.1"/>
    </source>
</evidence>
<name>A0A9P7V274_9AGAR</name>
<reference evidence="1" key="1">
    <citation type="journal article" date="2021" name="Genome Biol. Evol.">
        <title>The assembled and annotated genome of the fairy-ring fungus Marasmius oreades.</title>
        <authorList>
            <person name="Hiltunen M."/>
            <person name="Ament-Velasquez S.L."/>
            <person name="Johannesson H."/>
        </authorList>
    </citation>
    <scope>NUCLEOTIDE SEQUENCE</scope>
    <source>
        <strain evidence="1">03SP1</strain>
    </source>
</reference>
<comment type="caution">
    <text evidence="1">The sequence shown here is derived from an EMBL/GenBank/DDBJ whole genome shotgun (WGS) entry which is preliminary data.</text>
</comment>
<proteinExistence type="predicted"/>
<organism evidence="1 2">
    <name type="scientific">Marasmius oreades</name>
    <name type="common">fairy-ring Marasmius</name>
    <dbReference type="NCBI Taxonomy" id="181124"/>
    <lineage>
        <taxon>Eukaryota</taxon>
        <taxon>Fungi</taxon>
        <taxon>Dikarya</taxon>
        <taxon>Basidiomycota</taxon>
        <taxon>Agaricomycotina</taxon>
        <taxon>Agaricomycetes</taxon>
        <taxon>Agaricomycetidae</taxon>
        <taxon>Agaricales</taxon>
        <taxon>Marasmiineae</taxon>
        <taxon>Marasmiaceae</taxon>
        <taxon>Marasmius</taxon>
    </lineage>
</organism>
<dbReference type="AlphaFoldDB" id="A0A9P7V274"/>
<keyword evidence="2" id="KW-1185">Reference proteome</keyword>
<dbReference type="KEGG" id="more:E1B28_000851"/>
<evidence type="ECO:0000313" key="2">
    <source>
        <dbReference type="Proteomes" id="UP001049176"/>
    </source>
</evidence>
<protein>
    <submittedName>
        <fullName evidence="1">Uncharacterized protein</fullName>
    </submittedName>
</protein>
<sequence>MVDLFSTVTVLICLKMFSTYCLHQGLAFSLDLYQLLPYHTELHPSFAFVLSSLPHMYLDTVLHVFVKFCGVSLGRGSSEPPRARFRPETVTYKDSQHRSVIR</sequence>
<dbReference type="GeneID" id="66069927"/>
<accession>A0A9P7V274</accession>